<dbReference type="GO" id="GO:0016491">
    <property type="term" value="F:oxidoreductase activity"/>
    <property type="evidence" value="ECO:0007669"/>
    <property type="project" value="InterPro"/>
</dbReference>
<feature type="domain" description="Nitroreductase" evidence="2">
    <location>
        <begin position="121"/>
        <end position="314"/>
    </location>
</feature>
<dbReference type="Proteomes" id="UP000176101">
    <property type="component" value="Unassembled WGS sequence"/>
</dbReference>
<reference evidence="3 4" key="1">
    <citation type="journal article" date="2016" name="Front. Microbiol.">
        <title>Comparative Genomics Analysis of Streptomyces Species Reveals Their Adaptation to the Marine Environment and Their Diversity at the Genomic Level.</title>
        <authorList>
            <person name="Tian X."/>
            <person name="Zhang Z."/>
            <person name="Yang T."/>
            <person name="Chen M."/>
            <person name="Li J."/>
            <person name="Chen F."/>
            <person name="Yang J."/>
            <person name="Li W."/>
            <person name="Zhang B."/>
            <person name="Zhang Z."/>
            <person name="Wu J."/>
            <person name="Zhang C."/>
            <person name="Long L."/>
            <person name="Xiao J."/>
        </authorList>
    </citation>
    <scope>NUCLEOTIDE SEQUENCE [LARGE SCALE GENOMIC DNA]</scope>
    <source>
        <strain evidence="3 4">SCSIO 02100</strain>
    </source>
</reference>
<dbReference type="OrthoDB" id="8156917at2"/>
<dbReference type="PANTHER" id="PTHR23026">
    <property type="entry name" value="NADPH NITROREDUCTASE"/>
    <property type="match status" value="1"/>
</dbReference>
<organism evidence="3 4">
    <name type="scientific">Streptomyces oceani</name>
    <dbReference type="NCBI Taxonomy" id="1075402"/>
    <lineage>
        <taxon>Bacteria</taxon>
        <taxon>Bacillati</taxon>
        <taxon>Actinomycetota</taxon>
        <taxon>Actinomycetes</taxon>
        <taxon>Kitasatosporales</taxon>
        <taxon>Streptomycetaceae</taxon>
        <taxon>Streptomyces</taxon>
    </lineage>
</organism>
<dbReference type="RefSeq" id="WP_070197779.1">
    <property type="nucleotide sequence ID" value="NZ_LJGU01000133.1"/>
</dbReference>
<dbReference type="InterPro" id="IPR000415">
    <property type="entry name" value="Nitroreductase-like"/>
</dbReference>
<dbReference type="InterPro" id="IPR029479">
    <property type="entry name" value="Nitroreductase"/>
</dbReference>
<accession>A0A1E7JZ11</accession>
<protein>
    <submittedName>
        <fullName evidence="3">Nitroreductase</fullName>
    </submittedName>
</protein>
<evidence type="ECO:0000313" key="3">
    <source>
        <dbReference type="EMBL" id="OEU96927.1"/>
    </source>
</evidence>
<evidence type="ECO:0000313" key="4">
    <source>
        <dbReference type="Proteomes" id="UP000176101"/>
    </source>
</evidence>
<feature type="region of interest" description="Disordered" evidence="1">
    <location>
        <begin position="314"/>
        <end position="333"/>
    </location>
</feature>
<comment type="caution">
    <text evidence="3">The sequence shown here is derived from an EMBL/GenBank/DDBJ whole genome shotgun (WGS) entry which is preliminary data.</text>
</comment>
<sequence length="333" mass="36525">MPVQQSLNTDTVTSLVSDAIAAPSMHNAQPWRFRFRPGRDTFELRRDVTRSVGGSDSEGRAMHLGCGAALFNLRVAVAHAGWGAETTLLPGSPGDPLLAAVRLTRGLAPDMDLSDLHEALARRRTSRYPFEEREIPPEVQTELTRAARLEGAQLVLPTAWHVDTLLELLHDAEGRDDMEPAQFEDVAHWTRRARQGVSGVDPTVEGVPEYAFGPRKRDGKAPVRDFAGRRHVPGREVADFEANPHLMLLGTARDGPGDWLRAGQAMERVLLVATRHGLATSLTSHAVEHADLRRLVRDPQSRMAAVQMVLRLGYGPSGSATPRRPVRDVLDPG</sequence>
<dbReference type="AlphaFoldDB" id="A0A1E7JZ11"/>
<keyword evidence="4" id="KW-1185">Reference proteome</keyword>
<dbReference type="PANTHER" id="PTHR23026:SF123">
    <property type="entry name" value="NAD(P)H NITROREDUCTASE RV3131-RELATED"/>
    <property type="match status" value="1"/>
</dbReference>
<evidence type="ECO:0000259" key="2">
    <source>
        <dbReference type="Pfam" id="PF00881"/>
    </source>
</evidence>
<name>A0A1E7JZ11_9ACTN</name>
<dbReference type="Gene3D" id="3.40.109.10">
    <property type="entry name" value="NADH Oxidase"/>
    <property type="match status" value="1"/>
</dbReference>
<evidence type="ECO:0000256" key="1">
    <source>
        <dbReference type="SAM" id="MobiDB-lite"/>
    </source>
</evidence>
<dbReference type="PATRIC" id="fig|1075402.3.peg.4853"/>
<proteinExistence type="predicted"/>
<dbReference type="InterPro" id="IPR050627">
    <property type="entry name" value="Nitroreductase/BluB"/>
</dbReference>
<dbReference type="EMBL" id="LJGU01000133">
    <property type="protein sequence ID" value="OEU96927.1"/>
    <property type="molecule type" value="Genomic_DNA"/>
</dbReference>
<dbReference type="SUPFAM" id="SSF55469">
    <property type="entry name" value="FMN-dependent nitroreductase-like"/>
    <property type="match status" value="2"/>
</dbReference>
<dbReference type="STRING" id="1075402.AN216_18445"/>
<gene>
    <name evidence="3" type="ORF">AN216_18445</name>
</gene>
<dbReference type="Pfam" id="PF00881">
    <property type="entry name" value="Nitroreductase"/>
    <property type="match status" value="1"/>
</dbReference>
<dbReference type="NCBIfam" id="NF047509">
    <property type="entry name" value="Rv3131_FMN_oxido"/>
    <property type="match status" value="1"/>
</dbReference>